<dbReference type="EMBL" id="JACOQH010000006">
    <property type="protein sequence ID" value="MBC5754169.1"/>
    <property type="molecule type" value="Genomic_DNA"/>
</dbReference>
<evidence type="ECO:0000259" key="2">
    <source>
        <dbReference type="Pfam" id="PF00561"/>
    </source>
</evidence>
<dbReference type="PANTHER" id="PTHR43798">
    <property type="entry name" value="MONOACYLGLYCEROL LIPASE"/>
    <property type="match status" value="1"/>
</dbReference>
<feature type="domain" description="AB hydrolase-1" evidence="2">
    <location>
        <begin position="23"/>
        <end position="245"/>
    </location>
</feature>
<evidence type="ECO:0000256" key="1">
    <source>
        <dbReference type="ARBA" id="ARBA00022801"/>
    </source>
</evidence>
<dbReference type="InterPro" id="IPR029058">
    <property type="entry name" value="AB_hydrolase_fold"/>
</dbReference>
<comment type="caution">
    <text evidence="3">The sequence shown here is derived from an EMBL/GenBank/DDBJ whole genome shotgun (WGS) entry which is preliminary data.</text>
</comment>
<gene>
    <name evidence="3" type="ORF">H8Z76_09135</name>
</gene>
<dbReference type="Proteomes" id="UP000621540">
    <property type="component" value="Unassembled WGS sequence"/>
</dbReference>
<evidence type="ECO:0000313" key="4">
    <source>
        <dbReference type="Proteomes" id="UP000621540"/>
    </source>
</evidence>
<sequence>MEERKLEKSPIVYYISGGEKREWILFLHAAFVDHNMFARQVEDFGGQYNILLLDIIGHGQSRKTKKGDGIEKMSVWIREILDAEKIEKIHLVGISLGAVLAQDFANYYPEYVSSLACFGGYNINNFDMTMQKENAGEQMRMMLRALVSVRWFAKENKKVSAYTKEAQDAFYEMNSHFPKSSFRYLAGLGHMVNVHPKRERNYPLIIGCGEYDIPMEKQAVWNWKADEPQGEVVILKGAGHCVNMDVPEEFHAVLERFYGNEVVR</sequence>
<dbReference type="PANTHER" id="PTHR43798:SF31">
    <property type="entry name" value="AB HYDROLASE SUPERFAMILY PROTEIN YCLE"/>
    <property type="match status" value="1"/>
</dbReference>
<name>A0ABR7IB53_9FIRM</name>
<keyword evidence="4" id="KW-1185">Reference proteome</keyword>
<dbReference type="Gene3D" id="3.40.50.1820">
    <property type="entry name" value="alpha/beta hydrolase"/>
    <property type="match status" value="1"/>
</dbReference>
<evidence type="ECO:0000313" key="3">
    <source>
        <dbReference type="EMBL" id="MBC5754169.1"/>
    </source>
</evidence>
<dbReference type="GO" id="GO:0016787">
    <property type="term" value="F:hydrolase activity"/>
    <property type="evidence" value="ECO:0007669"/>
    <property type="project" value="UniProtKB-KW"/>
</dbReference>
<reference evidence="3 4" key="1">
    <citation type="submission" date="2020-08" db="EMBL/GenBank/DDBJ databases">
        <title>Genome public.</title>
        <authorList>
            <person name="Liu C."/>
            <person name="Sun Q."/>
        </authorList>
    </citation>
    <scope>NUCLEOTIDE SEQUENCE [LARGE SCALE GENOMIC DNA]</scope>
    <source>
        <strain evidence="3 4">BX0805</strain>
    </source>
</reference>
<protein>
    <submittedName>
        <fullName evidence="3">Alpha/beta hydrolase</fullName>
    </submittedName>
</protein>
<dbReference type="InterPro" id="IPR000073">
    <property type="entry name" value="AB_hydrolase_1"/>
</dbReference>
<dbReference type="SUPFAM" id="SSF53474">
    <property type="entry name" value="alpha/beta-Hydrolases"/>
    <property type="match status" value="1"/>
</dbReference>
<organism evidence="3 4">
    <name type="scientific">Roseburia yibonii</name>
    <dbReference type="NCBI Taxonomy" id="2763063"/>
    <lineage>
        <taxon>Bacteria</taxon>
        <taxon>Bacillati</taxon>
        <taxon>Bacillota</taxon>
        <taxon>Clostridia</taxon>
        <taxon>Lachnospirales</taxon>
        <taxon>Lachnospiraceae</taxon>
        <taxon>Roseburia</taxon>
    </lineage>
</organism>
<dbReference type="RefSeq" id="WP_147619381.1">
    <property type="nucleotide sequence ID" value="NZ_JACOQH010000006.1"/>
</dbReference>
<dbReference type="Pfam" id="PF00561">
    <property type="entry name" value="Abhydrolase_1"/>
    <property type="match status" value="1"/>
</dbReference>
<dbReference type="InterPro" id="IPR050266">
    <property type="entry name" value="AB_hydrolase_sf"/>
</dbReference>
<proteinExistence type="predicted"/>
<keyword evidence="1 3" id="KW-0378">Hydrolase</keyword>
<accession>A0ABR7IB53</accession>